<dbReference type="CDD" id="cd00340">
    <property type="entry name" value="GSH_Peroxidase"/>
    <property type="match status" value="1"/>
</dbReference>
<dbReference type="GO" id="GO:0004602">
    <property type="term" value="F:glutathione peroxidase activity"/>
    <property type="evidence" value="ECO:0007669"/>
    <property type="project" value="TreeGrafter"/>
</dbReference>
<dbReference type="GO" id="GO:0006979">
    <property type="term" value="P:response to oxidative stress"/>
    <property type="evidence" value="ECO:0007669"/>
    <property type="project" value="InterPro"/>
</dbReference>
<organism evidence="4 5">
    <name type="scientific">Scylla paramamosain</name>
    <name type="common">Mud crab</name>
    <dbReference type="NCBI Taxonomy" id="85552"/>
    <lineage>
        <taxon>Eukaryota</taxon>
        <taxon>Metazoa</taxon>
        <taxon>Ecdysozoa</taxon>
        <taxon>Arthropoda</taxon>
        <taxon>Crustacea</taxon>
        <taxon>Multicrustacea</taxon>
        <taxon>Malacostraca</taxon>
        <taxon>Eumalacostraca</taxon>
        <taxon>Eucarida</taxon>
        <taxon>Decapoda</taxon>
        <taxon>Pleocyemata</taxon>
        <taxon>Brachyura</taxon>
        <taxon>Eubrachyura</taxon>
        <taxon>Portunoidea</taxon>
        <taxon>Portunidae</taxon>
        <taxon>Portuninae</taxon>
        <taxon>Scylla</taxon>
    </lineage>
</organism>
<evidence type="ECO:0000313" key="5">
    <source>
        <dbReference type="Proteomes" id="UP001487740"/>
    </source>
</evidence>
<dbReference type="Gene3D" id="3.40.30.10">
    <property type="entry name" value="Glutaredoxin"/>
    <property type="match status" value="1"/>
</dbReference>
<dbReference type="PANTHER" id="PTHR11592">
    <property type="entry name" value="GLUTATHIONE PEROXIDASE"/>
    <property type="match status" value="1"/>
</dbReference>
<dbReference type="Pfam" id="PF00255">
    <property type="entry name" value="GSHPx"/>
    <property type="match status" value="1"/>
</dbReference>
<evidence type="ECO:0000256" key="2">
    <source>
        <dbReference type="ARBA" id="ARBA00022559"/>
    </source>
</evidence>
<dbReference type="InterPro" id="IPR036249">
    <property type="entry name" value="Thioredoxin-like_sf"/>
</dbReference>
<evidence type="ECO:0000313" key="4">
    <source>
        <dbReference type="EMBL" id="KAK8385808.1"/>
    </source>
</evidence>
<sequence length="251" mass="28107">MLAGISASSSSSGQGAHLHRVFRGDRDRSDSQRPPAPAGRAVRSVFPACRMLWAGLVSLAAVGVAAQDRVASRPCYHHQSEGGTIYDFEELDLFETRNVSLSDYRGQVVLIYHQLNELHNSLSNLTVLAFPCNQFGKQEPASNGDELMNGLKHVRPGNGFEPTFPFFKKIDVNGEEEHPLYTYLKAYCPSTRQTFADPSSLSYTPLKTHDVRWNWEKFLVTKSGKPFMRYDPGTEPQSIRKDITFLLQQPA</sequence>
<comment type="similarity">
    <text evidence="1">Belongs to the glutathione peroxidase family.</text>
</comment>
<name>A0AAW0TEV4_SCYPA</name>
<dbReference type="SUPFAM" id="SSF52833">
    <property type="entry name" value="Thioredoxin-like"/>
    <property type="match status" value="1"/>
</dbReference>
<dbReference type="AlphaFoldDB" id="A0AAW0TEV4"/>
<dbReference type="InterPro" id="IPR000889">
    <property type="entry name" value="Glutathione_peroxidase"/>
</dbReference>
<dbReference type="PANTHER" id="PTHR11592:SF81">
    <property type="entry name" value="GLUTATHIONE PEROXIDASE"/>
    <property type="match status" value="1"/>
</dbReference>
<protein>
    <recommendedName>
        <fullName evidence="6">Glutathione peroxidase</fullName>
    </recommendedName>
</protein>
<dbReference type="EMBL" id="JARAKH010000032">
    <property type="protein sequence ID" value="KAK8385808.1"/>
    <property type="molecule type" value="Genomic_DNA"/>
</dbReference>
<dbReference type="Proteomes" id="UP001487740">
    <property type="component" value="Unassembled WGS sequence"/>
</dbReference>
<reference evidence="4 5" key="1">
    <citation type="submission" date="2023-03" db="EMBL/GenBank/DDBJ databases">
        <title>High-quality genome of Scylla paramamosain provides insights in environmental adaptation.</title>
        <authorList>
            <person name="Zhang L."/>
        </authorList>
    </citation>
    <scope>NUCLEOTIDE SEQUENCE [LARGE SCALE GENOMIC DNA]</scope>
    <source>
        <strain evidence="4">LZ_2023a</strain>
        <tissue evidence="4">Muscle</tissue>
    </source>
</reference>
<evidence type="ECO:0008006" key="6">
    <source>
        <dbReference type="Google" id="ProtNLM"/>
    </source>
</evidence>
<dbReference type="InterPro" id="IPR029760">
    <property type="entry name" value="GPX_CS"/>
</dbReference>
<accession>A0AAW0TEV4</accession>
<keyword evidence="2" id="KW-0575">Peroxidase</keyword>
<dbReference type="PROSITE" id="PS51355">
    <property type="entry name" value="GLUTATHIONE_PEROXID_3"/>
    <property type="match status" value="1"/>
</dbReference>
<dbReference type="PROSITE" id="PS00763">
    <property type="entry name" value="GLUTATHIONE_PEROXID_2"/>
    <property type="match status" value="1"/>
</dbReference>
<proteinExistence type="inferred from homology"/>
<keyword evidence="5" id="KW-1185">Reference proteome</keyword>
<gene>
    <name evidence="4" type="ORF">O3P69_016527</name>
</gene>
<evidence type="ECO:0000256" key="1">
    <source>
        <dbReference type="ARBA" id="ARBA00006926"/>
    </source>
</evidence>
<keyword evidence="3" id="KW-0560">Oxidoreductase</keyword>
<evidence type="ECO:0000256" key="3">
    <source>
        <dbReference type="ARBA" id="ARBA00023002"/>
    </source>
</evidence>
<comment type="caution">
    <text evidence="4">The sequence shown here is derived from an EMBL/GenBank/DDBJ whole genome shotgun (WGS) entry which is preliminary data.</text>
</comment>